<sequence length="179" mass="20356">MANYYDALKLTDEDALKADFNTKFGTTHDIDDIRLVLGSRHVTTWYREWKAERNGLKLVPEHWRDLDLPPADWQKAQEAKTAISVGRKKYQEALAKASVRYKAEQTAAKKTLDAIEKARTPMLKALEGGYEQLEMSEQIDYTTATGDPKAQASKRASILSIARTRWLQNVKANKDPFTP</sequence>
<protein>
    <submittedName>
        <fullName evidence="1">Uncharacterized protein</fullName>
    </submittedName>
</protein>
<dbReference type="AlphaFoldDB" id="A0A2V0RB03"/>
<comment type="caution">
    <text evidence="1">The sequence shown here is derived from an EMBL/GenBank/DDBJ whole genome shotgun (WGS) entry which is preliminary data.</text>
</comment>
<dbReference type="EMBL" id="BDQC01000143">
    <property type="protein sequence ID" value="GBH22533.1"/>
    <property type="molecule type" value="Genomic_RNA"/>
</dbReference>
<name>A0A2V0RB03_9ZZZZ</name>
<reference evidence="1" key="1">
    <citation type="submission" date="2017-04" db="EMBL/GenBank/DDBJ databases">
        <title>Unveiling RNA virosphere associated with marine microorganisms.</title>
        <authorList>
            <person name="Urayama S."/>
            <person name="Takaki Y."/>
            <person name="Nishi S."/>
            <person name="Yoshida Y."/>
            <person name="Deguchi S."/>
            <person name="Takai K."/>
            <person name="Nunoura T."/>
        </authorList>
    </citation>
    <scope>NUCLEOTIDE SEQUENCE</scope>
</reference>
<evidence type="ECO:0000313" key="1">
    <source>
        <dbReference type="EMBL" id="GBH22533.1"/>
    </source>
</evidence>
<organism evidence="1">
    <name type="scientific">viral metagenome</name>
    <dbReference type="NCBI Taxonomy" id="1070528"/>
    <lineage>
        <taxon>unclassified sequences</taxon>
        <taxon>metagenomes</taxon>
        <taxon>organismal metagenomes</taxon>
    </lineage>
</organism>
<proteinExistence type="predicted"/>
<accession>A0A2V0RB03</accession>